<dbReference type="Proteomes" id="UP000006727">
    <property type="component" value="Chromosome 12"/>
</dbReference>
<dbReference type="AlphaFoldDB" id="A0A2K1JR94"/>
<name>A0A2K1JR94_PHYPA</name>
<proteinExistence type="predicted"/>
<keyword evidence="3" id="KW-1185">Reference proteome</keyword>
<protein>
    <submittedName>
        <fullName evidence="1 2">Uncharacterized protein</fullName>
    </submittedName>
</protein>
<evidence type="ECO:0000313" key="2">
    <source>
        <dbReference type="EnsemblPlants" id="Pp3c12_18150V3.1"/>
    </source>
</evidence>
<dbReference type="InParanoid" id="A0A2K1JR94"/>
<reference evidence="1 3" key="2">
    <citation type="journal article" date="2018" name="Plant J.">
        <title>The Physcomitrella patens chromosome-scale assembly reveals moss genome structure and evolution.</title>
        <authorList>
            <person name="Lang D."/>
            <person name="Ullrich K.K."/>
            <person name="Murat F."/>
            <person name="Fuchs J."/>
            <person name="Jenkins J."/>
            <person name="Haas F.B."/>
            <person name="Piednoel M."/>
            <person name="Gundlach H."/>
            <person name="Van Bel M."/>
            <person name="Meyberg R."/>
            <person name="Vives C."/>
            <person name="Morata J."/>
            <person name="Symeonidi A."/>
            <person name="Hiss M."/>
            <person name="Muchero W."/>
            <person name="Kamisugi Y."/>
            <person name="Saleh O."/>
            <person name="Blanc G."/>
            <person name="Decker E.L."/>
            <person name="van Gessel N."/>
            <person name="Grimwood J."/>
            <person name="Hayes R.D."/>
            <person name="Graham S.W."/>
            <person name="Gunter L.E."/>
            <person name="McDaniel S.F."/>
            <person name="Hoernstein S.N.W."/>
            <person name="Larsson A."/>
            <person name="Li F.W."/>
            <person name="Perroud P.F."/>
            <person name="Phillips J."/>
            <person name="Ranjan P."/>
            <person name="Rokshar D.S."/>
            <person name="Rothfels C.J."/>
            <person name="Schneider L."/>
            <person name="Shu S."/>
            <person name="Stevenson D.W."/>
            <person name="Thummler F."/>
            <person name="Tillich M."/>
            <person name="Villarreal Aguilar J.C."/>
            <person name="Widiez T."/>
            <person name="Wong G.K."/>
            <person name="Wymore A."/>
            <person name="Zhang Y."/>
            <person name="Zimmer A.D."/>
            <person name="Quatrano R.S."/>
            <person name="Mayer K.F.X."/>
            <person name="Goodstein D."/>
            <person name="Casacuberta J.M."/>
            <person name="Vandepoele K."/>
            <person name="Reski R."/>
            <person name="Cuming A.C."/>
            <person name="Tuskan G.A."/>
            <person name="Maumus F."/>
            <person name="Salse J."/>
            <person name="Schmutz J."/>
            <person name="Rensing S.A."/>
        </authorList>
    </citation>
    <scope>NUCLEOTIDE SEQUENCE [LARGE SCALE GENOMIC DNA]</scope>
    <source>
        <strain evidence="2 3">cv. Gransden 2004</strain>
    </source>
</reference>
<evidence type="ECO:0000313" key="1">
    <source>
        <dbReference type="EMBL" id="PNR44050.1"/>
    </source>
</evidence>
<sequence>MKLFFKLKYATYCGFSQFILKVENQYFLLHHFYYHKLCNLY</sequence>
<dbReference type="EnsemblPlants" id="Pp3c12_18150V3.1">
    <property type="protein sequence ID" value="Pp3c12_18150V3.1"/>
    <property type="gene ID" value="Pp3c12_18150"/>
</dbReference>
<evidence type="ECO:0000313" key="3">
    <source>
        <dbReference type="Proteomes" id="UP000006727"/>
    </source>
</evidence>
<dbReference type="EMBL" id="ABEU02000012">
    <property type="protein sequence ID" value="PNR44050.1"/>
    <property type="molecule type" value="Genomic_DNA"/>
</dbReference>
<accession>A0A2K1JR94</accession>
<gene>
    <name evidence="1" type="ORF">PHYPA_016433</name>
</gene>
<dbReference type="Gramene" id="Pp3c12_18150V3.1">
    <property type="protein sequence ID" value="Pp3c12_18150V3.1"/>
    <property type="gene ID" value="Pp3c12_18150"/>
</dbReference>
<organism evidence="1">
    <name type="scientific">Physcomitrium patens</name>
    <name type="common">Spreading-leaved earth moss</name>
    <name type="synonym">Physcomitrella patens</name>
    <dbReference type="NCBI Taxonomy" id="3218"/>
    <lineage>
        <taxon>Eukaryota</taxon>
        <taxon>Viridiplantae</taxon>
        <taxon>Streptophyta</taxon>
        <taxon>Embryophyta</taxon>
        <taxon>Bryophyta</taxon>
        <taxon>Bryophytina</taxon>
        <taxon>Bryopsida</taxon>
        <taxon>Funariidae</taxon>
        <taxon>Funariales</taxon>
        <taxon>Funariaceae</taxon>
        <taxon>Physcomitrium</taxon>
    </lineage>
</organism>
<reference evidence="1 3" key="1">
    <citation type="journal article" date="2008" name="Science">
        <title>The Physcomitrella genome reveals evolutionary insights into the conquest of land by plants.</title>
        <authorList>
            <person name="Rensing S."/>
            <person name="Lang D."/>
            <person name="Zimmer A."/>
            <person name="Terry A."/>
            <person name="Salamov A."/>
            <person name="Shapiro H."/>
            <person name="Nishiyama T."/>
            <person name="Perroud P.-F."/>
            <person name="Lindquist E."/>
            <person name="Kamisugi Y."/>
            <person name="Tanahashi T."/>
            <person name="Sakakibara K."/>
            <person name="Fujita T."/>
            <person name="Oishi K."/>
            <person name="Shin-I T."/>
            <person name="Kuroki Y."/>
            <person name="Toyoda A."/>
            <person name="Suzuki Y."/>
            <person name="Hashimoto A."/>
            <person name="Yamaguchi K."/>
            <person name="Sugano A."/>
            <person name="Kohara Y."/>
            <person name="Fujiyama A."/>
            <person name="Anterola A."/>
            <person name="Aoki S."/>
            <person name="Ashton N."/>
            <person name="Barbazuk W.B."/>
            <person name="Barker E."/>
            <person name="Bennetzen J."/>
            <person name="Bezanilla M."/>
            <person name="Blankenship R."/>
            <person name="Cho S.H."/>
            <person name="Dutcher S."/>
            <person name="Estelle M."/>
            <person name="Fawcett J.A."/>
            <person name="Gundlach H."/>
            <person name="Hanada K."/>
            <person name="Heyl A."/>
            <person name="Hicks K.A."/>
            <person name="Hugh J."/>
            <person name="Lohr M."/>
            <person name="Mayer K."/>
            <person name="Melkozernov A."/>
            <person name="Murata T."/>
            <person name="Nelson D."/>
            <person name="Pils B."/>
            <person name="Prigge M."/>
            <person name="Reiss B."/>
            <person name="Renner T."/>
            <person name="Rombauts S."/>
            <person name="Rushton P."/>
            <person name="Sanderfoot A."/>
            <person name="Schween G."/>
            <person name="Shiu S.-H."/>
            <person name="Stueber K."/>
            <person name="Theodoulou F.L."/>
            <person name="Tu H."/>
            <person name="Van de Peer Y."/>
            <person name="Verrier P.J."/>
            <person name="Waters E."/>
            <person name="Wood A."/>
            <person name="Yang L."/>
            <person name="Cove D."/>
            <person name="Cuming A."/>
            <person name="Hasebe M."/>
            <person name="Lucas S."/>
            <person name="Mishler D.B."/>
            <person name="Reski R."/>
            <person name="Grigoriev I."/>
            <person name="Quatrano R.S."/>
            <person name="Boore J.L."/>
        </authorList>
    </citation>
    <scope>NUCLEOTIDE SEQUENCE [LARGE SCALE GENOMIC DNA]</scope>
    <source>
        <strain evidence="2 3">cv. Gransden 2004</strain>
    </source>
</reference>
<reference evidence="2" key="3">
    <citation type="submission" date="2020-12" db="UniProtKB">
        <authorList>
            <consortium name="EnsemblPlants"/>
        </authorList>
    </citation>
    <scope>IDENTIFICATION</scope>
</reference>